<dbReference type="EMBL" id="AATP01000001">
    <property type="protein sequence ID" value="EAU42605.1"/>
    <property type="molecule type" value="Genomic_DNA"/>
</dbReference>
<protein>
    <submittedName>
        <fullName evidence="8">Molybdate transport system substrate-binding protein</fullName>
    </submittedName>
</protein>
<dbReference type="SUPFAM" id="SSF53850">
    <property type="entry name" value="Periplasmic binding protein-like II"/>
    <property type="match status" value="1"/>
</dbReference>
<evidence type="ECO:0000256" key="4">
    <source>
        <dbReference type="ARBA" id="ARBA00022729"/>
    </source>
</evidence>
<dbReference type="CDD" id="cd13539">
    <property type="entry name" value="PBP2_AvModA"/>
    <property type="match status" value="1"/>
</dbReference>
<evidence type="ECO:0000256" key="7">
    <source>
        <dbReference type="SAM" id="SignalP"/>
    </source>
</evidence>
<dbReference type="FunFam" id="3.40.190.10:FF:000035">
    <property type="entry name" value="Molybdate ABC transporter substrate-binding protein"/>
    <property type="match status" value="1"/>
</dbReference>
<comment type="similarity">
    <text evidence="1">Belongs to the bacterial solute-binding protein ModA family.</text>
</comment>
<evidence type="ECO:0000256" key="2">
    <source>
        <dbReference type="ARBA" id="ARBA00022505"/>
    </source>
</evidence>
<feature type="signal peptide" evidence="7">
    <location>
        <begin position="1"/>
        <end position="20"/>
    </location>
</feature>
<dbReference type="Proteomes" id="UP000004310">
    <property type="component" value="Unassembled WGS sequence"/>
</dbReference>
<dbReference type="PANTHER" id="PTHR30632">
    <property type="entry name" value="MOLYBDATE-BINDING PERIPLASMIC PROTEIN"/>
    <property type="match status" value="1"/>
</dbReference>
<dbReference type="eggNOG" id="COG0725">
    <property type="taxonomic scope" value="Bacteria"/>
</dbReference>
<evidence type="ECO:0000313" key="9">
    <source>
        <dbReference type="Proteomes" id="UP000004310"/>
    </source>
</evidence>
<feature type="chain" id="PRO_5004172511" evidence="7">
    <location>
        <begin position="21"/>
        <end position="254"/>
    </location>
</feature>
<organism evidence="8 9">
    <name type="scientific">Fulvimarina pelagi HTCC2506</name>
    <dbReference type="NCBI Taxonomy" id="314231"/>
    <lineage>
        <taxon>Bacteria</taxon>
        <taxon>Pseudomonadati</taxon>
        <taxon>Pseudomonadota</taxon>
        <taxon>Alphaproteobacteria</taxon>
        <taxon>Hyphomicrobiales</taxon>
        <taxon>Aurantimonadaceae</taxon>
        <taxon>Fulvimarina</taxon>
    </lineage>
</organism>
<dbReference type="Pfam" id="PF13531">
    <property type="entry name" value="SBP_bac_11"/>
    <property type="match status" value="1"/>
</dbReference>
<evidence type="ECO:0000256" key="1">
    <source>
        <dbReference type="ARBA" id="ARBA00009175"/>
    </source>
</evidence>
<name>Q0G6V9_9HYPH</name>
<dbReference type="PANTHER" id="PTHR30632:SF14">
    <property type="entry name" value="TUNGSTATE_MOLYBDATE_CHROMATE-BINDING PROTEIN MODA"/>
    <property type="match status" value="1"/>
</dbReference>
<keyword evidence="3 6" id="KW-0479">Metal-binding</keyword>
<dbReference type="GO" id="GO:0015689">
    <property type="term" value="P:molybdate ion transport"/>
    <property type="evidence" value="ECO:0007669"/>
    <property type="project" value="InterPro"/>
</dbReference>
<evidence type="ECO:0000313" key="8">
    <source>
        <dbReference type="EMBL" id="EAU42605.1"/>
    </source>
</evidence>
<evidence type="ECO:0000256" key="6">
    <source>
        <dbReference type="PIRSR" id="PIRSR004846-1"/>
    </source>
</evidence>
<keyword evidence="2 6" id="KW-0500">Molybdenum</keyword>
<dbReference type="InterPro" id="IPR005950">
    <property type="entry name" value="ModA"/>
</dbReference>
<dbReference type="AlphaFoldDB" id="Q0G6V9"/>
<keyword evidence="9" id="KW-1185">Reference proteome</keyword>
<dbReference type="HOGENOM" id="CLU_065520_1_0_5"/>
<dbReference type="InterPro" id="IPR044084">
    <property type="entry name" value="AvModA-like_subst-bd"/>
</dbReference>
<reference evidence="8 9" key="1">
    <citation type="journal article" date="2010" name="J. Bacteriol.">
        <title>Genome sequence of Fulvimarina pelagi HTCC2506T, a Mn(II)-oxidizing alphaproteobacterium possessing an aerobic anoxygenic photosynthetic gene cluster and Xanthorhodopsin.</title>
        <authorList>
            <person name="Kang I."/>
            <person name="Oh H.M."/>
            <person name="Lim S.I."/>
            <person name="Ferriera S."/>
            <person name="Giovannoni S.J."/>
            <person name="Cho J.C."/>
        </authorList>
    </citation>
    <scope>NUCLEOTIDE SEQUENCE [LARGE SCALE GENOMIC DNA]</scope>
    <source>
        <strain evidence="8 9">HTCC2506</strain>
    </source>
</reference>
<proteinExistence type="inferred from homology"/>
<comment type="caution">
    <text evidence="8">The sequence shown here is derived from an EMBL/GenBank/DDBJ whole genome shotgun (WGS) entry which is preliminary data.</text>
</comment>
<feature type="binding site" evidence="6">
    <location>
        <position position="168"/>
    </location>
    <ligand>
        <name>molybdate</name>
        <dbReference type="ChEBI" id="CHEBI:36264"/>
    </ligand>
</feature>
<evidence type="ECO:0000256" key="3">
    <source>
        <dbReference type="ARBA" id="ARBA00022723"/>
    </source>
</evidence>
<accession>Q0G6V9</accession>
<keyword evidence="4 7" id="KW-0732">Signal</keyword>
<dbReference type="Gene3D" id="3.40.190.10">
    <property type="entry name" value="Periplasmic binding protein-like II"/>
    <property type="match status" value="2"/>
</dbReference>
<dbReference type="PIRSF" id="PIRSF004846">
    <property type="entry name" value="ModA"/>
    <property type="match status" value="1"/>
</dbReference>
<feature type="binding site" evidence="6">
    <location>
        <position position="61"/>
    </location>
    <ligand>
        <name>molybdate</name>
        <dbReference type="ChEBI" id="CHEBI:36264"/>
    </ligand>
</feature>
<dbReference type="InterPro" id="IPR050682">
    <property type="entry name" value="ModA/WtpA"/>
</dbReference>
<sequence length="254" mass="27139">MRHFSRAILAALSFFFPVLADAKAAETMVAVAANFAEPAREIADDFGKVTGHTAVLSFGSTGQLFTQIEQGAPFDVFLAADTERPALAVEEALGVAGSVFTYAIGAIVLYSPDSDLVRGEDTLRNGDFGKLAIANPETAPYGAAAVETMRRLGVYDALEAKLVRGNNIAQAYQFVQTGNAELGFVASSQVVDSGGSKWFVPANLYTPVRQDAVLLMQGADDDAARAFVEYLQSPAARAIIRRYGYEIDTPEPRT</sequence>
<dbReference type="GO" id="GO:0030973">
    <property type="term" value="F:molybdate ion binding"/>
    <property type="evidence" value="ECO:0007669"/>
    <property type="project" value="InterPro"/>
</dbReference>
<comment type="subunit">
    <text evidence="5">The complex is composed of two ATP-binding proteins (ModC), two transmembrane proteins (ModB) and a solute-binding protein (ModA).</text>
</comment>
<dbReference type="GO" id="GO:1901359">
    <property type="term" value="F:tungstate binding"/>
    <property type="evidence" value="ECO:0007669"/>
    <property type="project" value="UniProtKB-ARBA"/>
</dbReference>
<dbReference type="NCBIfam" id="TIGR01256">
    <property type="entry name" value="modA"/>
    <property type="match status" value="1"/>
</dbReference>
<dbReference type="STRING" id="217511.GCA_001463845_00210"/>
<gene>
    <name evidence="8" type="ORF">FP2506_07186</name>
</gene>
<dbReference type="RefSeq" id="WP_007066579.1">
    <property type="nucleotide sequence ID" value="NZ_DS022272.1"/>
</dbReference>
<dbReference type="GO" id="GO:0046872">
    <property type="term" value="F:metal ion binding"/>
    <property type="evidence" value="ECO:0007669"/>
    <property type="project" value="UniProtKB-KW"/>
</dbReference>
<evidence type="ECO:0000256" key="5">
    <source>
        <dbReference type="ARBA" id="ARBA00062515"/>
    </source>
</evidence>